<dbReference type="Pfam" id="PF00144">
    <property type="entry name" value="Beta-lactamase"/>
    <property type="match status" value="1"/>
</dbReference>
<feature type="chain" id="PRO_5004564777" description="Beta-lactamase-related domain-containing protein" evidence="1">
    <location>
        <begin position="28"/>
        <end position="361"/>
    </location>
</feature>
<protein>
    <recommendedName>
        <fullName evidence="2">Beta-lactamase-related domain-containing protein</fullName>
    </recommendedName>
</protein>
<evidence type="ECO:0000256" key="1">
    <source>
        <dbReference type="SAM" id="SignalP"/>
    </source>
</evidence>
<organism evidence="3 4">
    <name type="scientific">Sphingobium ummariense RL-3</name>
    <dbReference type="NCBI Taxonomy" id="1346791"/>
    <lineage>
        <taxon>Bacteria</taxon>
        <taxon>Pseudomonadati</taxon>
        <taxon>Pseudomonadota</taxon>
        <taxon>Alphaproteobacteria</taxon>
        <taxon>Sphingomonadales</taxon>
        <taxon>Sphingomonadaceae</taxon>
        <taxon>Sphingobium</taxon>
    </lineage>
</organism>
<dbReference type="PATRIC" id="fig|1346791.3.peg.3586"/>
<dbReference type="OrthoDB" id="9814204at2"/>
<name>T0IYD1_9SPHN</name>
<proteinExistence type="predicted"/>
<comment type="caution">
    <text evidence="3">The sequence shown here is derived from an EMBL/GenBank/DDBJ whole genome shotgun (WGS) entry which is preliminary data.</text>
</comment>
<dbReference type="AlphaFoldDB" id="T0IYD1"/>
<feature type="domain" description="Beta-lactamase-related" evidence="2">
    <location>
        <begin position="65"/>
        <end position="337"/>
    </location>
</feature>
<dbReference type="EMBL" id="AUWY01000118">
    <property type="protein sequence ID" value="EQB30751.1"/>
    <property type="molecule type" value="Genomic_DNA"/>
</dbReference>
<dbReference type="Gene3D" id="3.40.710.10">
    <property type="entry name" value="DD-peptidase/beta-lactamase superfamily"/>
    <property type="match status" value="1"/>
</dbReference>
<sequence length="361" mass="39109">MKRRPLGLTLLASALLGVPLASCSAQAPSSSPDRTEAPKVTTRGLDPTHLARTIEQARQLPRLRSLVILRHGETLVEQRFNGGPALDRPVNIKSASKTILSAVTGIAIDRGVLTGTEQPILPILRQDAPADPDPRLAQVTIGHLLSMRAGLERTSGEYYGRWVSSPNWVRYALSRPFVEVPGGRMLYSTGSSHLLSAALTKASGRTTQQLAQDWLGTPLGIRIAPWPRDPQGIYFGGNDMLMSPRDLASFGELYRNGGKVGQRQVVPARWIRESWEPRTTSPWSGNAYGYGWFLGDVRGHPVRFAWGYGGQMLYVLPGLALTVVMTSQSDAARDSGHVGALHRLLAEGIVPAAEAGSRRAS</sequence>
<reference evidence="3 4" key="1">
    <citation type="journal article" date="2013" name="Genome Announc.">
        <title>Draft Genome Sequence of Sphingobium ummariense Strain RL-3, a Hexachlorocyclohexane-Degrading Bacterium.</title>
        <authorList>
            <person name="Kohli P."/>
            <person name="Dua A."/>
            <person name="Sangwan N."/>
            <person name="Oldach P."/>
            <person name="Khurana J.P."/>
            <person name="Lal R."/>
        </authorList>
    </citation>
    <scope>NUCLEOTIDE SEQUENCE [LARGE SCALE GENOMIC DNA]</scope>
    <source>
        <strain evidence="3 4">RL-3</strain>
    </source>
</reference>
<feature type="signal peptide" evidence="1">
    <location>
        <begin position="1"/>
        <end position="27"/>
    </location>
</feature>
<dbReference type="InterPro" id="IPR012338">
    <property type="entry name" value="Beta-lactam/transpept-like"/>
</dbReference>
<dbReference type="PANTHER" id="PTHR43283:SF7">
    <property type="entry name" value="BETA-LACTAMASE-RELATED DOMAIN-CONTAINING PROTEIN"/>
    <property type="match status" value="1"/>
</dbReference>
<dbReference type="SUPFAM" id="SSF56601">
    <property type="entry name" value="beta-lactamase/transpeptidase-like"/>
    <property type="match status" value="1"/>
</dbReference>
<dbReference type="STRING" id="1346791.M529_18580"/>
<accession>T0IYD1</accession>
<dbReference type="InterPro" id="IPR001466">
    <property type="entry name" value="Beta-lactam-related"/>
</dbReference>
<gene>
    <name evidence="3" type="ORF">M529_18580</name>
</gene>
<evidence type="ECO:0000313" key="4">
    <source>
        <dbReference type="Proteomes" id="UP000015523"/>
    </source>
</evidence>
<dbReference type="Proteomes" id="UP000015523">
    <property type="component" value="Unassembled WGS sequence"/>
</dbReference>
<evidence type="ECO:0000313" key="3">
    <source>
        <dbReference type="EMBL" id="EQB30751.1"/>
    </source>
</evidence>
<keyword evidence="1" id="KW-0732">Signal</keyword>
<evidence type="ECO:0000259" key="2">
    <source>
        <dbReference type="Pfam" id="PF00144"/>
    </source>
</evidence>
<dbReference type="eggNOG" id="COG1680">
    <property type="taxonomic scope" value="Bacteria"/>
</dbReference>
<keyword evidence="4" id="KW-1185">Reference proteome</keyword>
<dbReference type="RefSeq" id="WP_021319335.1">
    <property type="nucleotide sequence ID" value="NZ_AUWY01000118.1"/>
</dbReference>
<dbReference type="InterPro" id="IPR050789">
    <property type="entry name" value="Diverse_Enzym_Activities"/>
</dbReference>
<dbReference type="PANTHER" id="PTHR43283">
    <property type="entry name" value="BETA-LACTAMASE-RELATED"/>
    <property type="match status" value="1"/>
</dbReference>